<keyword evidence="2" id="KW-1133">Transmembrane helix</keyword>
<reference evidence="4" key="1">
    <citation type="submission" date="2023-05" db="EMBL/GenBank/DDBJ databases">
        <title>Draft genome of Pseudofrankia sp. BMG5.37.</title>
        <authorList>
            <person name="Gtari M."/>
            <person name="Ghodhbane F."/>
            <person name="Sbissi I."/>
        </authorList>
    </citation>
    <scope>NUCLEOTIDE SEQUENCE [LARGE SCALE GENOMIC DNA]</scope>
    <source>
        <strain evidence="4">BMG 814</strain>
    </source>
</reference>
<keyword evidence="4" id="KW-1185">Reference proteome</keyword>
<evidence type="ECO:0000256" key="1">
    <source>
        <dbReference type="SAM" id="MobiDB-lite"/>
    </source>
</evidence>
<keyword evidence="2" id="KW-0472">Membrane</keyword>
<dbReference type="RefSeq" id="WP_306000869.1">
    <property type="nucleotide sequence ID" value="NZ_JASNFN010000023.1"/>
</dbReference>
<evidence type="ECO:0000313" key="4">
    <source>
        <dbReference type="Proteomes" id="UP001233673"/>
    </source>
</evidence>
<keyword evidence="2" id="KW-0812">Transmembrane</keyword>
<feature type="region of interest" description="Disordered" evidence="1">
    <location>
        <begin position="1"/>
        <end position="22"/>
    </location>
</feature>
<organism evidence="3 4">
    <name type="scientific">Blastococcus carthaginiensis</name>
    <dbReference type="NCBI Taxonomy" id="3050034"/>
    <lineage>
        <taxon>Bacteria</taxon>
        <taxon>Bacillati</taxon>
        <taxon>Actinomycetota</taxon>
        <taxon>Actinomycetes</taxon>
        <taxon>Geodermatophilales</taxon>
        <taxon>Geodermatophilaceae</taxon>
        <taxon>Blastococcus</taxon>
    </lineage>
</organism>
<evidence type="ECO:0000256" key="2">
    <source>
        <dbReference type="SAM" id="Phobius"/>
    </source>
</evidence>
<name>A0ABT9IFC1_9ACTN</name>
<dbReference type="EMBL" id="JASNFN010000023">
    <property type="protein sequence ID" value="MDP5184289.1"/>
    <property type="molecule type" value="Genomic_DNA"/>
</dbReference>
<proteinExistence type="predicted"/>
<feature type="transmembrane region" description="Helical" evidence="2">
    <location>
        <begin position="43"/>
        <end position="62"/>
    </location>
</feature>
<dbReference type="Pfam" id="PF14030">
    <property type="entry name" value="DUF4245"/>
    <property type="match status" value="1"/>
</dbReference>
<dbReference type="Proteomes" id="UP001233673">
    <property type="component" value="Unassembled WGS sequence"/>
</dbReference>
<dbReference type="InterPro" id="IPR025339">
    <property type="entry name" value="DUF4245"/>
</dbReference>
<accession>A0ABT9IFC1</accession>
<protein>
    <submittedName>
        <fullName evidence="3">DUF4245 domain-containing protein</fullName>
    </submittedName>
</protein>
<gene>
    <name evidence="3" type="ORF">QOZ88_16770</name>
</gene>
<feature type="compositionally biased region" description="Polar residues" evidence="1">
    <location>
        <begin position="1"/>
        <end position="10"/>
    </location>
</feature>
<comment type="caution">
    <text evidence="3">The sequence shown here is derived from an EMBL/GenBank/DDBJ whole genome shotgun (WGS) entry which is preliminary data.</text>
</comment>
<evidence type="ECO:0000313" key="3">
    <source>
        <dbReference type="EMBL" id="MDP5184289.1"/>
    </source>
</evidence>
<sequence length="207" mass="21619">MTGSGPSSQRPPHPDDAAAGAEVLPPPVSAAERANRLSAANMLRSLLPLVVICLLVVGWQAFRNNPDDPVREIDPTSTLRLAEARAVYPLLIPALDEGYRPTSVRTDAGTNPEGSPVTVQLGYVTPAGNYAGYVVTDDADAEALDVLDGAAEEGAVEIDGEEWTRSTTQRGETALTRVADGVTLVVTGSAGDDELREVAEAVEPFAG</sequence>